<organism evidence="1 2">
    <name type="scientific">Entomophthora muscae</name>
    <dbReference type="NCBI Taxonomy" id="34485"/>
    <lineage>
        <taxon>Eukaryota</taxon>
        <taxon>Fungi</taxon>
        <taxon>Fungi incertae sedis</taxon>
        <taxon>Zoopagomycota</taxon>
        <taxon>Entomophthoromycotina</taxon>
        <taxon>Entomophthoromycetes</taxon>
        <taxon>Entomophthorales</taxon>
        <taxon>Entomophthoraceae</taxon>
        <taxon>Entomophthora</taxon>
    </lineage>
</organism>
<keyword evidence="2" id="KW-1185">Reference proteome</keyword>
<proteinExistence type="predicted"/>
<name>A0ACC2RJH3_9FUNG</name>
<sequence>MFTVFVHSPENKTNSLTQQEYTIFQVTSSFSEGAEITVGRRYSQFEWLLERLQAKFRALVLPPLPEKQFSGRFSDEFIEKRRRHLERFMNRLARHPIVRYSEIFMHFLSSQTETEWSKGDKKFITERNCNGFAFFQKVFHPEFNVE</sequence>
<comment type="caution">
    <text evidence="1">The sequence shown here is derived from an EMBL/GenBank/DDBJ whole genome shotgun (WGS) entry which is preliminary data.</text>
</comment>
<dbReference type="EMBL" id="QTSX02007169">
    <property type="protein sequence ID" value="KAJ9050181.1"/>
    <property type="molecule type" value="Genomic_DNA"/>
</dbReference>
<evidence type="ECO:0000313" key="2">
    <source>
        <dbReference type="Proteomes" id="UP001165960"/>
    </source>
</evidence>
<dbReference type="Proteomes" id="UP001165960">
    <property type="component" value="Unassembled WGS sequence"/>
</dbReference>
<protein>
    <submittedName>
        <fullName evidence="1">Uncharacterized protein</fullName>
    </submittedName>
</protein>
<gene>
    <name evidence="1" type="ORF">DSO57_1016850</name>
</gene>
<reference evidence="1" key="1">
    <citation type="submission" date="2022-04" db="EMBL/GenBank/DDBJ databases">
        <title>Genome of the entomopathogenic fungus Entomophthora muscae.</title>
        <authorList>
            <person name="Elya C."/>
            <person name="Lovett B.R."/>
            <person name="Lee E."/>
            <person name="Macias A.M."/>
            <person name="Hajek A.E."/>
            <person name="De Bivort B.L."/>
            <person name="Kasson M.T."/>
            <person name="De Fine Licht H.H."/>
            <person name="Stajich J.E."/>
        </authorList>
    </citation>
    <scope>NUCLEOTIDE SEQUENCE</scope>
    <source>
        <strain evidence="1">Berkeley</strain>
    </source>
</reference>
<evidence type="ECO:0000313" key="1">
    <source>
        <dbReference type="EMBL" id="KAJ9050181.1"/>
    </source>
</evidence>
<accession>A0ACC2RJH3</accession>